<name>A0A0E9UMQ3_ANGAN</name>
<proteinExistence type="predicted"/>
<evidence type="ECO:0000313" key="1">
    <source>
        <dbReference type="EMBL" id="JAH66515.1"/>
    </source>
</evidence>
<protein>
    <submittedName>
        <fullName evidence="1">Uncharacterized protein</fullName>
    </submittedName>
</protein>
<organism evidence="1">
    <name type="scientific">Anguilla anguilla</name>
    <name type="common">European freshwater eel</name>
    <name type="synonym">Muraena anguilla</name>
    <dbReference type="NCBI Taxonomy" id="7936"/>
    <lineage>
        <taxon>Eukaryota</taxon>
        <taxon>Metazoa</taxon>
        <taxon>Chordata</taxon>
        <taxon>Craniata</taxon>
        <taxon>Vertebrata</taxon>
        <taxon>Euteleostomi</taxon>
        <taxon>Actinopterygii</taxon>
        <taxon>Neopterygii</taxon>
        <taxon>Teleostei</taxon>
        <taxon>Anguilliformes</taxon>
        <taxon>Anguillidae</taxon>
        <taxon>Anguilla</taxon>
    </lineage>
</organism>
<dbReference type="EMBL" id="GBXM01042062">
    <property type="protein sequence ID" value="JAH66515.1"/>
    <property type="molecule type" value="Transcribed_RNA"/>
</dbReference>
<accession>A0A0E9UMQ3</accession>
<reference evidence="1" key="2">
    <citation type="journal article" date="2015" name="Fish Shellfish Immunol.">
        <title>Early steps in the European eel (Anguilla anguilla)-Vibrio vulnificus interaction in the gills: Role of the RtxA13 toxin.</title>
        <authorList>
            <person name="Callol A."/>
            <person name="Pajuelo D."/>
            <person name="Ebbesson L."/>
            <person name="Teles M."/>
            <person name="MacKenzie S."/>
            <person name="Amaro C."/>
        </authorList>
    </citation>
    <scope>NUCLEOTIDE SEQUENCE</scope>
</reference>
<reference evidence="1" key="1">
    <citation type="submission" date="2014-11" db="EMBL/GenBank/DDBJ databases">
        <authorList>
            <person name="Amaro Gonzalez C."/>
        </authorList>
    </citation>
    <scope>NUCLEOTIDE SEQUENCE</scope>
</reference>
<sequence>MSDVLHTFDHVVYVEPGFVIKHYLLPQLWNYSTCHTG</sequence>
<dbReference type="AlphaFoldDB" id="A0A0E9UMQ3"/>